<protein>
    <submittedName>
        <fullName evidence="2">Uncharacterized protein</fullName>
    </submittedName>
</protein>
<dbReference type="Proteomes" id="UP001367508">
    <property type="component" value="Unassembled WGS sequence"/>
</dbReference>
<evidence type="ECO:0000256" key="1">
    <source>
        <dbReference type="SAM" id="Phobius"/>
    </source>
</evidence>
<accession>A0AAN9MWP8</accession>
<comment type="caution">
    <text evidence="2">The sequence shown here is derived from an EMBL/GenBank/DDBJ whole genome shotgun (WGS) entry which is preliminary data.</text>
</comment>
<gene>
    <name evidence="2" type="ORF">VNO77_01594</name>
</gene>
<reference evidence="2 3" key="1">
    <citation type="submission" date="2024-01" db="EMBL/GenBank/DDBJ databases">
        <title>The genomes of 5 underutilized Papilionoideae crops provide insights into root nodulation and disease resistanc.</title>
        <authorList>
            <person name="Jiang F."/>
        </authorList>
    </citation>
    <scope>NUCLEOTIDE SEQUENCE [LARGE SCALE GENOMIC DNA]</scope>
    <source>
        <strain evidence="2">LVBAO_FW01</strain>
        <tissue evidence="2">Leaves</tissue>
    </source>
</reference>
<dbReference type="EMBL" id="JAYMYQ010000001">
    <property type="protein sequence ID" value="KAK7359632.1"/>
    <property type="molecule type" value="Genomic_DNA"/>
</dbReference>
<feature type="transmembrane region" description="Helical" evidence="1">
    <location>
        <begin position="28"/>
        <end position="47"/>
    </location>
</feature>
<keyword evidence="1" id="KW-0812">Transmembrane</keyword>
<keyword evidence="1" id="KW-1133">Transmembrane helix</keyword>
<organism evidence="2 3">
    <name type="scientific">Canavalia gladiata</name>
    <name type="common">Sword bean</name>
    <name type="synonym">Dolichos gladiatus</name>
    <dbReference type="NCBI Taxonomy" id="3824"/>
    <lineage>
        <taxon>Eukaryota</taxon>
        <taxon>Viridiplantae</taxon>
        <taxon>Streptophyta</taxon>
        <taxon>Embryophyta</taxon>
        <taxon>Tracheophyta</taxon>
        <taxon>Spermatophyta</taxon>
        <taxon>Magnoliopsida</taxon>
        <taxon>eudicotyledons</taxon>
        <taxon>Gunneridae</taxon>
        <taxon>Pentapetalae</taxon>
        <taxon>rosids</taxon>
        <taxon>fabids</taxon>
        <taxon>Fabales</taxon>
        <taxon>Fabaceae</taxon>
        <taxon>Papilionoideae</taxon>
        <taxon>50 kb inversion clade</taxon>
        <taxon>NPAAA clade</taxon>
        <taxon>indigoferoid/millettioid clade</taxon>
        <taxon>Phaseoleae</taxon>
        <taxon>Canavalia</taxon>
    </lineage>
</organism>
<evidence type="ECO:0000313" key="2">
    <source>
        <dbReference type="EMBL" id="KAK7359632.1"/>
    </source>
</evidence>
<keyword evidence="3" id="KW-1185">Reference proteome</keyword>
<keyword evidence="1" id="KW-0472">Membrane</keyword>
<proteinExistence type="predicted"/>
<name>A0AAN9MWP8_CANGL</name>
<sequence length="92" mass="10259">MNKKKNAPKLQTHLSFYLKFSASSSQPIPSFISSSILFLIFLFFQNFRADFWACLFLYAGVELNQDAVGFLVCGSQEKLCSIGGVFSCDSVI</sequence>
<dbReference type="AlphaFoldDB" id="A0AAN9MWP8"/>
<evidence type="ECO:0000313" key="3">
    <source>
        <dbReference type="Proteomes" id="UP001367508"/>
    </source>
</evidence>